<dbReference type="Proteomes" id="UP001597176">
    <property type="component" value="Unassembled WGS sequence"/>
</dbReference>
<reference evidence="2" key="1">
    <citation type="journal article" date="2019" name="Int. J. Syst. Evol. Microbiol.">
        <title>The Global Catalogue of Microorganisms (GCM) 10K type strain sequencing project: providing services to taxonomists for standard genome sequencing and annotation.</title>
        <authorList>
            <consortium name="The Broad Institute Genomics Platform"/>
            <consortium name="The Broad Institute Genome Sequencing Center for Infectious Disease"/>
            <person name="Wu L."/>
            <person name="Ma J."/>
        </authorList>
    </citation>
    <scope>NUCLEOTIDE SEQUENCE [LARGE SCALE GENOMIC DNA]</scope>
    <source>
        <strain evidence="2">CCUG 56108</strain>
    </source>
</reference>
<sequence>MTDQTSSNVVAHPASERTALVHKTDHEGVLIINALDGRITMPLMDRPEWADGYAVALLSERHGFYATRLGAQYADEHKFPEAFNVADLAWLVVNEDQDLVEIDADSEYRMDVLADAFGMDREAGAITGKDLTEIELSLDRTRTEGEVAALETAQEHGFGSATKDGTNG</sequence>
<evidence type="ECO:0000313" key="2">
    <source>
        <dbReference type="Proteomes" id="UP001597176"/>
    </source>
</evidence>
<protein>
    <submittedName>
        <fullName evidence="1">Uncharacterized protein</fullName>
    </submittedName>
</protein>
<organism evidence="1 2">
    <name type="scientific">Methylobacterium marchantiae</name>
    <dbReference type="NCBI Taxonomy" id="600331"/>
    <lineage>
        <taxon>Bacteria</taxon>
        <taxon>Pseudomonadati</taxon>
        <taxon>Pseudomonadota</taxon>
        <taxon>Alphaproteobacteria</taxon>
        <taxon>Hyphomicrobiales</taxon>
        <taxon>Methylobacteriaceae</taxon>
        <taxon>Methylobacterium</taxon>
    </lineage>
</organism>
<dbReference type="RefSeq" id="WP_238208532.1">
    <property type="nucleotide sequence ID" value="NZ_JBHTND010000030.1"/>
</dbReference>
<dbReference type="EMBL" id="JBHTND010000030">
    <property type="protein sequence ID" value="MFD1303501.1"/>
    <property type="molecule type" value="Genomic_DNA"/>
</dbReference>
<comment type="caution">
    <text evidence="1">The sequence shown here is derived from an EMBL/GenBank/DDBJ whole genome shotgun (WGS) entry which is preliminary data.</text>
</comment>
<accession>A0ABW3X1W3</accession>
<name>A0ABW3X1W3_9HYPH</name>
<proteinExistence type="predicted"/>
<gene>
    <name evidence="1" type="ORF">ACFQ4G_18165</name>
</gene>
<keyword evidence="2" id="KW-1185">Reference proteome</keyword>
<evidence type="ECO:0000313" key="1">
    <source>
        <dbReference type="EMBL" id="MFD1303501.1"/>
    </source>
</evidence>